<proteinExistence type="predicted"/>
<reference evidence="2 3" key="1">
    <citation type="submission" date="2024-02" db="EMBL/GenBank/DDBJ databases">
        <authorList>
            <person name="Vignale AGUSTIN F."/>
            <person name="Sosa J E."/>
            <person name="Modenutti C."/>
        </authorList>
    </citation>
    <scope>NUCLEOTIDE SEQUENCE [LARGE SCALE GENOMIC DNA]</scope>
</reference>
<dbReference type="AlphaFoldDB" id="A0ABC8SZQ9"/>
<sequence>AKSVVTLPKKRTQKPKRHLKKRYLKSSKAQAEYVVVEEEKEDEKEVPHDEIGQVHHHEYTHEPILLVHYHLSLVMKLGLPS</sequence>
<feature type="non-terminal residue" evidence="2">
    <location>
        <position position="1"/>
    </location>
</feature>
<feature type="region of interest" description="Disordered" evidence="1">
    <location>
        <begin position="1"/>
        <end position="20"/>
    </location>
</feature>
<dbReference type="EMBL" id="CAUOFW020003934">
    <property type="protein sequence ID" value="CAK9162678.1"/>
    <property type="molecule type" value="Genomic_DNA"/>
</dbReference>
<protein>
    <submittedName>
        <fullName evidence="2">Uncharacterized protein</fullName>
    </submittedName>
</protein>
<evidence type="ECO:0000313" key="2">
    <source>
        <dbReference type="EMBL" id="CAK9162678.1"/>
    </source>
</evidence>
<gene>
    <name evidence="2" type="ORF">ILEXP_LOCUS31562</name>
</gene>
<organism evidence="2 3">
    <name type="scientific">Ilex paraguariensis</name>
    <name type="common">yerba mate</name>
    <dbReference type="NCBI Taxonomy" id="185542"/>
    <lineage>
        <taxon>Eukaryota</taxon>
        <taxon>Viridiplantae</taxon>
        <taxon>Streptophyta</taxon>
        <taxon>Embryophyta</taxon>
        <taxon>Tracheophyta</taxon>
        <taxon>Spermatophyta</taxon>
        <taxon>Magnoliopsida</taxon>
        <taxon>eudicotyledons</taxon>
        <taxon>Gunneridae</taxon>
        <taxon>Pentapetalae</taxon>
        <taxon>asterids</taxon>
        <taxon>campanulids</taxon>
        <taxon>Aquifoliales</taxon>
        <taxon>Aquifoliaceae</taxon>
        <taxon>Ilex</taxon>
    </lineage>
</organism>
<evidence type="ECO:0000313" key="3">
    <source>
        <dbReference type="Proteomes" id="UP001642360"/>
    </source>
</evidence>
<comment type="caution">
    <text evidence="2">The sequence shown here is derived from an EMBL/GenBank/DDBJ whole genome shotgun (WGS) entry which is preliminary data.</text>
</comment>
<feature type="compositionally biased region" description="Basic residues" evidence="1">
    <location>
        <begin position="8"/>
        <end position="20"/>
    </location>
</feature>
<name>A0ABC8SZQ9_9AQUA</name>
<evidence type="ECO:0000256" key="1">
    <source>
        <dbReference type="SAM" id="MobiDB-lite"/>
    </source>
</evidence>
<feature type="compositionally biased region" description="Basic and acidic residues" evidence="1">
    <location>
        <begin position="43"/>
        <end position="54"/>
    </location>
</feature>
<accession>A0ABC8SZQ9</accession>
<feature type="region of interest" description="Disordered" evidence="1">
    <location>
        <begin position="35"/>
        <end position="54"/>
    </location>
</feature>
<keyword evidence="3" id="KW-1185">Reference proteome</keyword>
<dbReference type="Proteomes" id="UP001642360">
    <property type="component" value="Unassembled WGS sequence"/>
</dbReference>